<dbReference type="InterPro" id="IPR031547">
    <property type="entry name" value="DUF5089"/>
</dbReference>
<reference evidence="2 3" key="1">
    <citation type="submission" date="2016-02" db="EMBL/GenBank/DDBJ databases">
        <title>Discovery of a natural microsporidian pathogen with a broad tissue tropism in Caenorhabditis elegans.</title>
        <authorList>
            <person name="Luallen R.J."/>
            <person name="Reinke A.W."/>
            <person name="Tong L."/>
            <person name="Botts M.R."/>
            <person name="Felix M.-A."/>
            <person name="Troemel E.R."/>
        </authorList>
    </citation>
    <scope>NUCLEOTIDE SEQUENCE [LARGE SCALE GENOMIC DNA]</scope>
    <source>
        <strain evidence="2 3">JUm2807</strain>
    </source>
</reference>
<keyword evidence="3" id="KW-1185">Reference proteome</keyword>
<feature type="region of interest" description="Disordered" evidence="1">
    <location>
        <begin position="129"/>
        <end position="174"/>
    </location>
</feature>
<protein>
    <submittedName>
        <fullName evidence="2">Uncharacterized protein</fullName>
    </submittedName>
</protein>
<accession>A0A177EHK5</accession>
<dbReference type="EMBL" id="LTDL01000019">
    <property type="protein sequence ID" value="OAG31358.1"/>
    <property type="molecule type" value="Genomic_DNA"/>
</dbReference>
<name>A0A177EHK5_9MICR</name>
<feature type="region of interest" description="Disordered" evidence="1">
    <location>
        <begin position="54"/>
        <end position="83"/>
    </location>
</feature>
<evidence type="ECO:0000313" key="2">
    <source>
        <dbReference type="EMBL" id="OAG31358.1"/>
    </source>
</evidence>
<dbReference type="OrthoDB" id="2195756at2759"/>
<sequence>MPRNKPEPAKAGFSIETESSSSSSNDTLELLQKKKTATEDESFDIIRRANKGLGGTLKTSADTSKSLKHQGHSLETAASKKKKVRDIVTHSEVTVRDIKRSGHILDFSNSFFDSIACLFSAERREKARVEAQAKEEEAKATSQESHSTDEDVDNHSEIEQLEESDPDDDVDAELEKTLAGLQALRKDVKSQTHHIKAQAHATKEMAILDKDTNKRAKSLTKKIKKLD</sequence>
<dbReference type="VEuPathDB" id="MicrosporidiaDB:NEDG_01836"/>
<proteinExistence type="predicted"/>
<gene>
    <name evidence="2" type="ORF">NEDG_01836</name>
</gene>
<dbReference type="RefSeq" id="XP_067545054.1">
    <property type="nucleotide sequence ID" value="XM_067689254.1"/>
</dbReference>
<feature type="compositionally biased region" description="Basic and acidic residues" evidence="1">
    <location>
        <begin position="129"/>
        <end position="139"/>
    </location>
</feature>
<dbReference type="Proteomes" id="UP000185944">
    <property type="component" value="Unassembled WGS sequence"/>
</dbReference>
<dbReference type="GeneID" id="93648186"/>
<organism evidence="2 3">
    <name type="scientific">Nematocida displodere</name>
    <dbReference type="NCBI Taxonomy" id="1805483"/>
    <lineage>
        <taxon>Eukaryota</taxon>
        <taxon>Fungi</taxon>
        <taxon>Fungi incertae sedis</taxon>
        <taxon>Microsporidia</taxon>
        <taxon>Nematocida</taxon>
    </lineage>
</organism>
<evidence type="ECO:0000313" key="3">
    <source>
        <dbReference type="Proteomes" id="UP000185944"/>
    </source>
</evidence>
<dbReference type="Pfam" id="PF17002">
    <property type="entry name" value="DUF5089"/>
    <property type="match status" value="1"/>
</dbReference>
<dbReference type="AlphaFoldDB" id="A0A177EHK5"/>
<feature type="compositionally biased region" description="Acidic residues" evidence="1">
    <location>
        <begin position="159"/>
        <end position="172"/>
    </location>
</feature>
<feature type="compositionally biased region" description="Basic and acidic residues" evidence="1">
    <location>
        <begin position="146"/>
        <end position="158"/>
    </location>
</feature>
<feature type="region of interest" description="Disordered" evidence="1">
    <location>
        <begin position="1"/>
        <end position="39"/>
    </location>
</feature>
<comment type="caution">
    <text evidence="2">The sequence shown here is derived from an EMBL/GenBank/DDBJ whole genome shotgun (WGS) entry which is preliminary data.</text>
</comment>
<evidence type="ECO:0000256" key="1">
    <source>
        <dbReference type="SAM" id="MobiDB-lite"/>
    </source>
</evidence>